<feature type="transmembrane region" description="Helical" evidence="1">
    <location>
        <begin position="47"/>
        <end position="69"/>
    </location>
</feature>
<evidence type="ECO:0000256" key="1">
    <source>
        <dbReference type="SAM" id="Phobius"/>
    </source>
</evidence>
<accession>A0A3G8WI22</accession>
<gene>
    <name evidence="2" type="ORF">EIH08_05135</name>
</gene>
<keyword evidence="1" id="KW-1133">Transmembrane helix</keyword>
<keyword evidence="1" id="KW-0472">Membrane</keyword>
<evidence type="ECO:0000313" key="3">
    <source>
        <dbReference type="Proteomes" id="UP000282297"/>
    </source>
</evidence>
<feature type="transmembrane region" description="Helical" evidence="1">
    <location>
        <begin position="5"/>
        <end position="27"/>
    </location>
</feature>
<protein>
    <submittedName>
        <fullName evidence="2">Uncharacterized protein</fullName>
    </submittedName>
</protein>
<keyword evidence="1" id="KW-0812">Transmembrane</keyword>
<organism evidence="2 3">
    <name type="scientific">Chryseobacterium taklimakanense</name>
    <dbReference type="NCBI Taxonomy" id="536441"/>
    <lineage>
        <taxon>Bacteria</taxon>
        <taxon>Pseudomonadati</taxon>
        <taxon>Bacteroidota</taxon>
        <taxon>Flavobacteriia</taxon>
        <taxon>Flavobacteriales</taxon>
        <taxon>Weeksellaceae</taxon>
        <taxon>Chryseobacterium group</taxon>
        <taxon>Chryseobacterium</taxon>
    </lineage>
</organism>
<name>A0A3G8WI22_9FLAO</name>
<evidence type="ECO:0000313" key="2">
    <source>
        <dbReference type="EMBL" id="AZI20183.1"/>
    </source>
</evidence>
<sequence>MRKKIIIISAIILLIILSLIPFLFYVYKFGTLVLSSDKEVWGQFGDYIGGTLNPFLTFANIIIIGYLTYEISKREQGSQERSLNFQKKLVLSQLRNDAYHNYIRIIDNVMNNYDEKGTALQNSVGEKAQVAAEKIKIFNDNYSHLFPILKSDNLFSDLIKVFEDINKNNSEVLQTHSKQDGEKLAISIHKLLEIRIKIKERLQNFIMDEINS</sequence>
<dbReference type="EMBL" id="CP034171">
    <property type="protein sequence ID" value="AZI20183.1"/>
    <property type="molecule type" value="Genomic_DNA"/>
</dbReference>
<dbReference type="Proteomes" id="UP000282297">
    <property type="component" value="Chromosome"/>
</dbReference>
<reference evidence="3" key="1">
    <citation type="submission" date="2018-11" db="EMBL/GenBank/DDBJ databases">
        <title>Proposal to divide the Flavobacteriaceae and reorganize its genera based on Amino Acid Identity values calculated from whole genome sequences.</title>
        <authorList>
            <person name="Nicholson A.C."/>
            <person name="Gulvik C.A."/>
            <person name="Whitney A.M."/>
            <person name="Humrighouse B.W."/>
            <person name="Bell M."/>
            <person name="Holmes B."/>
            <person name="Steigerwalt A.B."/>
            <person name="Villarma A."/>
            <person name="Sheth M."/>
            <person name="Batra D."/>
            <person name="Pryor J."/>
            <person name="Bernardet J.-F."/>
            <person name="Hugo C."/>
            <person name="Kampfer P."/>
            <person name="Newman J.D."/>
            <person name="McQuiston J.R."/>
        </authorList>
    </citation>
    <scope>NUCLEOTIDE SEQUENCE [LARGE SCALE GENOMIC DNA]</scope>
    <source>
        <strain evidence="3">H4753</strain>
    </source>
</reference>
<dbReference type="AlphaFoldDB" id="A0A3G8WI22"/>
<dbReference type="RefSeq" id="WP_124784401.1">
    <property type="nucleotide sequence ID" value="NZ_CP034171.1"/>
</dbReference>
<proteinExistence type="predicted"/>